<evidence type="ECO:0000256" key="2">
    <source>
        <dbReference type="ARBA" id="ARBA00022448"/>
    </source>
</evidence>
<dbReference type="InterPro" id="IPR011989">
    <property type="entry name" value="ARM-like"/>
</dbReference>
<dbReference type="PROSITE" id="PS50176">
    <property type="entry name" value="ARM_REPEAT"/>
    <property type="match status" value="2"/>
</dbReference>
<dbReference type="Pfam" id="PF00514">
    <property type="entry name" value="Arm"/>
    <property type="match status" value="2"/>
</dbReference>
<dbReference type="OrthoDB" id="29145at2759"/>
<keyword evidence="2" id="KW-0813">Transport</keyword>
<evidence type="ECO:0000256" key="1">
    <source>
        <dbReference type="ARBA" id="ARBA00010394"/>
    </source>
</evidence>
<sequence length="423" mass="48088">MTLILLVVIYIKDREETLKALKTFSRSLTCTNNDYEEVIINKWSIQLLNLLQSTDEEIIYYSICCITNIAAGSSELVNSVVKTIPYLTLLLSNEAPKIKNQAAWALGNIAGEKPENSKIIIDNGALGPIVQMLESNDKDLVQTAGFTLSNLCRGSNPPLDKIYNNGIMKPLFIHLNNDNNIEEISELIWICVYYSASKDDKYLNILLDNNITHNLIKYLEYCLNSPNDLNYAIPIIRTIGNICSSSLDRGTELLLKEDKFFNLMLQCIQSSSRIIRKESLWALSGLTAGTINEVNMVINANFIPVLCKIIATDTFDIKKEAAYSILNISTRSKEYLKKFPEEELLPIFINIVQNTQDIELAQLGIKYLAWELQNNKELFKSHENTVIDALESIPIKFYEEDNVKQMASLVLDTYWEENNKMEI</sequence>
<evidence type="ECO:0000313" key="6">
    <source>
        <dbReference type="Proteomes" id="UP000193920"/>
    </source>
</evidence>
<organism evidence="5 6">
    <name type="scientific">Neocallimastix californiae</name>
    <dbReference type="NCBI Taxonomy" id="1754190"/>
    <lineage>
        <taxon>Eukaryota</taxon>
        <taxon>Fungi</taxon>
        <taxon>Fungi incertae sedis</taxon>
        <taxon>Chytridiomycota</taxon>
        <taxon>Chytridiomycota incertae sedis</taxon>
        <taxon>Neocallimastigomycetes</taxon>
        <taxon>Neocallimastigales</taxon>
        <taxon>Neocallimastigaceae</taxon>
        <taxon>Neocallimastix</taxon>
    </lineage>
</organism>
<dbReference type="AlphaFoldDB" id="A0A1Y2ENT8"/>
<evidence type="ECO:0000313" key="5">
    <source>
        <dbReference type="EMBL" id="ORY72964.1"/>
    </source>
</evidence>
<name>A0A1Y2ENT8_9FUNG</name>
<evidence type="ECO:0000256" key="3">
    <source>
        <dbReference type="ARBA" id="ARBA00022927"/>
    </source>
</evidence>
<comment type="caution">
    <text evidence="5">The sequence shown here is derived from an EMBL/GenBank/DDBJ whole genome shotgun (WGS) entry which is preliminary data.</text>
</comment>
<feature type="repeat" description="ARM" evidence="4">
    <location>
        <begin position="82"/>
        <end position="124"/>
    </location>
</feature>
<accession>A0A1Y2ENT8</accession>
<keyword evidence="6" id="KW-1185">Reference proteome</keyword>
<comment type="similarity">
    <text evidence="1">Belongs to the importin alpha family.</text>
</comment>
<reference evidence="5 6" key="1">
    <citation type="submission" date="2016-08" db="EMBL/GenBank/DDBJ databases">
        <title>A Parts List for Fungal Cellulosomes Revealed by Comparative Genomics.</title>
        <authorList>
            <consortium name="DOE Joint Genome Institute"/>
            <person name="Haitjema C.H."/>
            <person name="Gilmore S.P."/>
            <person name="Henske J.K."/>
            <person name="Solomon K.V."/>
            <person name="De Groot R."/>
            <person name="Kuo A."/>
            <person name="Mondo S.J."/>
            <person name="Salamov A.A."/>
            <person name="Labutti K."/>
            <person name="Zhao Z."/>
            <person name="Chiniquy J."/>
            <person name="Barry K."/>
            <person name="Brewer H.M."/>
            <person name="Purvine S.O."/>
            <person name="Wright A.T."/>
            <person name="Boxma B."/>
            <person name="Van Alen T."/>
            <person name="Hackstein J.H."/>
            <person name="Baker S.E."/>
            <person name="Grigoriev I.V."/>
            <person name="O'Malley M.A."/>
        </authorList>
    </citation>
    <scope>NUCLEOTIDE SEQUENCE [LARGE SCALE GENOMIC DNA]</scope>
    <source>
        <strain evidence="5 6">G1</strain>
    </source>
</reference>
<keyword evidence="3" id="KW-0653">Protein transport</keyword>
<gene>
    <name evidence="5" type="ORF">LY90DRAFT_503351</name>
</gene>
<protein>
    <submittedName>
        <fullName evidence="5">ARM repeat-containing protein</fullName>
    </submittedName>
</protein>
<dbReference type="Proteomes" id="UP000193920">
    <property type="component" value="Unassembled WGS sequence"/>
</dbReference>
<dbReference type="InterPro" id="IPR016024">
    <property type="entry name" value="ARM-type_fold"/>
</dbReference>
<dbReference type="Gene3D" id="1.25.10.10">
    <property type="entry name" value="Leucine-rich Repeat Variant"/>
    <property type="match status" value="1"/>
</dbReference>
<proteinExistence type="inferred from homology"/>
<dbReference type="SMART" id="SM00185">
    <property type="entry name" value="ARM"/>
    <property type="match status" value="5"/>
</dbReference>
<dbReference type="STRING" id="1754190.A0A1Y2ENT8"/>
<dbReference type="EMBL" id="MCOG01000036">
    <property type="protein sequence ID" value="ORY72964.1"/>
    <property type="molecule type" value="Genomic_DNA"/>
</dbReference>
<feature type="repeat" description="ARM" evidence="4">
    <location>
        <begin position="124"/>
        <end position="151"/>
    </location>
</feature>
<evidence type="ECO:0000256" key="4">
    <source>
        <dbReference type="PROSITE-ProRule" id="PRU00259"/>
    </source>
</evidence>
<dbReference type="GO" id="GO:0015031">
    <property type="term" value="P:protein transport"/>
    <property type="evidence" value="ECO:0007669"/>
    <property type="project" value="UniProtKB-KW"/>
</dbReference>
<dbReference type="SUPFAM" id="SSF48371">
    <property type="entry name" value="ARM repeat"/>
    <property type="match status" value="1"/>
</dbReference>
<dbReference type="PANTHER" id="PTHR23316">
    <property type="entry name" value="IMPORTIN ALPHA"/>
    <property type="match status" value="1"/>
</dbReference>
<dbReference type="InterPro" id="IPR000225">
    <property type="entry name" value="Armadillo"/>
</dbReference>